<organism evidence="10 11">
    <name type="scientific">Cohnella herbarum</name>
    <dbReference type="NCBI Taxonomy" id="2728023"/>
    <lineage>
        <taxon>Bacteria</taxon>
        <taxon>Bacillati</taxon>
        <taxon>Bacillota</taxon>
        <taxon>Bacilli</taxon>
        <taxon>Bacillales</taxon>
        <taxon>Paenibacillaceae</taxon>
        <taxon>Cohnella</taxon>
    </lineage>
</organism>
<feature type="modified residue" description="4-aspartylphosphate" evidence="6">
    <location>
        <position position="52"/>
    </location>
</feature>
<dbReference type="InterPro" id="IPR039420">
    <property type="entry name" value="WalR-like"/>
</dbReference>
<keyword evidence="4 7" id="KW-0238">DNA-binding</keyword>
<evidence type="ECO:0000256" key="3">
    <source>
        <dbReference type="ARBA" id="ARBA00023015"/>
    </source>
</evidence>
<dbReference type="GO" id="GO:0032993">
    <property type="term" value="C:protein-DNA complex"/>
    <property type="evidence" value="ECO:0007669"/>
    <property type="project" value="TreeGrafter"/>
</dbReference>
<feature type="domain" description="Response regulatory" evidence="8">
    <location>
        <begin position="3"/>
        <end position="113"/>
    </location>
</feature>
<sequence length="217" mass="25141">MATILIVEDEKPINELIRRSLQTVGHRCISVYDGQAAVDELARNEYDLLLLDIMLPELGGYEVFEKNTRTPTIFLTARDGLSDRVKGLTMGADDYMIKPFEMLELLARVDAVLRRTMKASANESFELDDVRIDFGSRIIYCDHQSVEYTPREFELLEALVRNRNIALSREKLLELAWGYDYEGDTRTVDVHIQKIRKKFGLENRIKTVYKLGYRLEV</sequence>
<dbReference type="InterPro" id="IPR011006">
    <property type="entry name" value="CheY-like_superfamily"/>
</dbReference>
<feature type="DNA-binding region" description="OmpR/PhoB-type" evidence="7">
    <location>
        <begin position="122"/>
        <end position="217"/>
    </location>
</feature>
<dbReference type="CDD" id="cd00383">
    <property type="entry name" value="trans_reg_C"/>
    <property type="match status" value="1"/>
</dbReference>
<dbReference type="Gene3D" id="1.10.10.10">
    <property type="entry name" value="Winged helix-like DNA-binding domain superfamily/Winged helix DNA-binding domain"/>
    <property type="match status" value="1"/>
</dbReference>
<dbReference type="EMBL" id="CP051680">
    <property type="protein sequence ID" value="QJD86301.1"/>
    <property type="molecule type" value="Genomic_DNA"/>
</dbReference>
<keyword evidence="5" id="KW-0804">Transcription</keyword>
<gene>
    <name evidence="10" type="ORF">HH215_26115</name>
</gene>
<evidence type="ECO:0000256" key="6">
    <source>
        <dbReference type="PROSITE-ProRule" id="PRU00169"/>
    </source>
</evidence>
<dbReference type="InterPro" id="IPR001789">
    <property type="entry name" value="Sig_transdc_resp-reg_receiver"/>
</dbReference>
<evidence type="ECO:0000256" key="4">
    <source>
        <dbReference type="ARBA" id="ARBA00023125"/>
    </source>
</evidence>
<dbReference type="Pfam" id="PF00072">
    <property type="entry name" value="Response_reg"/>
    <property type="match status" value="1"/>
</dbReference>
<evidence type="ECO:0000259" key="8">
    <source>
        <dbReference type="PROSITE" id="PS50110"/>
    </source>
</evidence>
<keyword evidence="1 6" id="KW-0597">Phosphoprotein</keyword>
<evidence type="ECO:0000256" key="7">
    <source>
        <dbReference type="PROSITE-ProRule" id="PRU01091"/>
    </source>
</evidence>
<accession>A0A7Z2ZND5</accession>
<evidence type="ECO:0000313" key="10">
    <source>
        <dbReference type="EMBL" id="QJD86301.1"/>
    </source>
</evidence>
<keyword evidence="3" id="KW-0805">Transcription regulation</keyword>
<dbReference type="GO" id="GO:0000976">
    <property type="term" value="F:transcription cis-regulatory region binding"/>
    <property type="evidence" value="ECO:0007669"/>
    <property type="project" value="TreeGrafter"/>
</dbReference>
<dbReference type="SUPFAM" id="SSF52172">
    <property type="entry name" value="CheY-like"/>
    <property type="match status" value="1"/>
</dbReference>
<dbReference type="PANTHER" id="PTHR48111:SF1">
    <property type="entry name" value="TWO-COMPONENT RESPONSE REGULATOR ORR33"/>
    <property type="match status" value="1"/>
</dbReference>
<dbReference type="GO" id="GO:0000156">
    <property type="term" value="F:phosphorelay response regulator activity"/>
    <property type="evidence" value="ECO:0007669"/>
    <property type="project" value="TreeGrafter"/>
</dbReference>
<reference evidence="10 11" key="1">
    <citation type="submission" date="2020-04" db="EMBL/GenBank/DDBJ databases">
        <title>Genome sequencing of novel species.</title>
        <authorList>
            <person name="Heo J."/>
            <person name="Kim S.-J."/>
            <person name="Kim J.-S."/>
            <person name="Hong S.-B."/>
            <person name="Kwon S.-W."/>
        </authorList>
    </citation>
    <scope>NUCLEOTIDE SEQUENCE [LARGE SCALE GENOMIC DNA]</scope>
    <source>
        <strain evidence="10 11">MFER-1</strain>
    </source>
</reference>
<protein>
    <submittedName>
        <fullName evidence="10">Response regulator transcription factor</fullName>
    </submittedName>
</protein>
<evidence type="ECO:0000256" key="5">
    <source>
        <dbReference type="ARBA" id="ARBA00023163"/>
    </source>
</evidence>
<dbReference type="AlphaFoldDB" id="A0A7Z2ZND5"/>
<dbReference type="PROSITE" id="PS51755">
    <property type="entry name" value="OMPR_PHOB"/>
    <property type="match status" value="1"/>
</dbReference>
<keyword evidence="11" id="KW-1185">Reference proteome</keyword>
<proteinExistence type="predicted"/>
<evidence type="ECO:0000313" key="11">
    <source>
        <dbReference type="Proteomes" id="UP000502248"/>
    </source>
</evidence>
<feature type="domain" description="OmpR/PhoB-type" evidence="9">
    <location>
        <begin position="122"/>
        <end position="217"/>
    </location>
</feature>
<evidence type="ECO:0000256" key="2">
    <source>
        <dbReference type="ARBA" id="ARBA00023012"/>
    </source>
</evidence>
<dbReference type="PROSITE" id="PS50110">
    <property type="entry name" value="RESPONSE_REGULATORY"/>
    <property type="match status" value="1"/>
</dbReference>
<dbReference type="Pfam" id="PF00486">
    <property type="entry name" value="Trans_reg_C"/>
    <property type="match status" value="1"/>
</dbReference>
<name>A0A7Z2ZND5_9BACL</name>
<dbReference type="GO" id="GO:0005829">
    <property type="term" value="C:cytosol"/>
    <property type="evidence" value="ECO:0007669"/>
    <property type="project" value="TreeGrafter"/>
</dbReference>
<dbReference type="GO" id="GO:0006355">
    <property type="term" value="P:regulation of DNA-templated transcription"/>
    <property type="evidence" value="ECO:0007669"/>
    <property type="project" value="InterPro"/>
</dbReference>
<evidence type="ECO:0000256" key="1">
    <source>
        <dbReference type="ARBA" id="ARBA00022553"/>
    </source>
</evidence>
<dbReference type="Gene3D" id="3.40.50.2300">
    <property type="match status" value="1"/>
</dbReference>
<evidence type="ECO:0000259" key="9">
    <source>
        <dbReference type="PROSITE" id="PS51755"/>
    </source>
</evidence>
<dbReference type="InterPro" id="IPR001867">
    <property type="entry name" value="OmpR/PhoB-type_DNA-bd"/>
</dbReference>
<keyword evidence="2" id="KW-0902">Two-component regulatory system</keyword>
<dbReference type="Proteomes" id="UP000502248">
    <property type="component" value="Chromosome"/>
</dbReference>
<dbReference type="InterPro" id="IPR036388">
    <property type="entry name" value="WH-like_DNA-bd_sf"/>
</dbReference>
<dbReference type="SMART" id="SM00448">
    <property type="entry name" value="REC"/>
    <property type="match status" value="1"/>
</dbReference>
<dbReference type="RefSeq" id="WP_169282550.1">
    <property type="nucleotide sequence ID" value="NZ_CP051680.1"/>
</dbReference>
<dbReference type="SMART" id="SM00862">
    <property type="entry name" value="Trans_reg_C"/>
    <property type="match status" value="1"/>
</dbReference>
<dbReference type="Gene3D" id="6.10.250.690">
    <property type="match status" value="1"/>
</dbReference>
<dbReference type="KEGG" id="cheb:HH215_26115"/>
<dbReference type="PANTHER" id="PTHR48111">
    <property type="entry name" value="REGULATOR OF RPOS"/>
    <property type="match status" value="1"/>
</dbReference>